<evidence type="ECO:0000259" key="2">
    <source>
        <dbReference type="PROSITE" id="PS50181"/>
    </source>
</evidence>
<organism evidence="3 4">
    <name type="scientific">Colletotrichum chlorophyti</name>
    <dbReference type="NCBI Taxonomy" id="708187"/>
    <lineage>
        <taxon>Eukaryota</taxon>
        <taxon>Fungi</taxon>
        <taxon>Dikarya</taxon>
        <taxon>Ascomycota</taxon>
        <taxon>Pezizomycotina</taxon>
        <taxon>Sordariomycetes</taxon>
        <taxon>Hypocreomycetidae</taxon>
        <taxon>Glomerellales</taxon>
        <taxon>Glomerellaceae</taxon>
        <taxon>Colletotrichum</taxon>
    </lineage>
</organism>
<dbReference type="OrthoDB" id="3219396at2759"/>
<sequence length="618" mass="68270">MHRKRQQSPAGADNEPTPATKRARHTASQRNVSKPKAHLTPEADVYPTFDADDILSSLSDELLVRILSFLPTSNLLGIAPVSRRFHRLSSDSQLWRTLYYHRFVLPRALRIPGFRDGTARESTRVQYSARRTVWADGGWGRRGGSGESVDWKRQYKLRHNWARGKATVEELKVGDIPFVHPEATKTLAKVVEGIAVTADNVSGLRAWDLKTRKPIAQIGLGNGTDETIPTCLAIDDQGFELKQMDIVVGFLDGGFGVWRLDLEDGGRFLRRYRHEGSSNGKLAEVAYRHPFVLTATESVLISLYNFDRPLPTAPPTTSQQSRETTISEESETEAGSESATLQESESDLENVPKPRNGSYKIGKGQKRPRDAVSLPAPVLLTSLKSHTSRAPLALSIRQMASYVMASIAYTFPTRDGWCIGVQDLQIRRHRTGVLSSSEIVSTRLAFTAPVITPPSASSRLSGNLPFEQASANTADGPTTLCYNHPYLLAAMADNTLILHVCTSNATKLDVSPGIRLWGHTSGISDAEITARGKAVSVSCRGEEIRVWELEGRVSGKSIEIRPNPITQANSFKGDGLLAESPPDRWDDRRNWVGFDDEMVIVLKETKDGRESLVVYDFS</sequence>
<dbReference type="Gene3D" id="1.20.1280.50">
    <property type="match status" value="1"/>
</dbReference>
<name>A0A1Q8S0F6_9PEZI</name>
<comment type="caution">
    <text evidence="3">The sequence shown here is derived from an EMBL/GenBank/DDBJ whole genome shotgun (WGS) entry which is preliminary data.</text>
</comment>
<accession>A0A1Q8S0F6</accession>
<evidence type="ECO:0000313" key="4">
    <source>
        <dbReference type="Proteomes" id="UP000186583"/>
    </source>
</evidence>
<feature type="compositionally biased region" description="Basic residues" evidence="1">
    <location>
        <begin position="21"/>
        <end position="37"/>
    </location>
</feature>
<dbReference type="AlphaFoldDB" id="A0A1Q8S0F6"/>
<dbReference type="Pfam" id="PF25499">
    <property type="entry name" value="Beta-prop_pof12"/>
    <property type="match status" value="1"/>
</dbReference>
<dbReference type="Pfam" id="PF12937">
    <property type="entry name" value="F-box-like"/>
    <property type="match status" value="1"/>
</dbReference>
<protein>
    <submittedName>
        <fullName evidence="3">F-box protein dre-1</fullName>
    </submittedName>
</protein>
<dbReference type="STRING" id="708187.A0A1Q8S0F6"/>
<feature type="region of interest" description="Disordered" evidence="1">
    <location>
        <begin position="310"/>
        <end position="369"/>
    </location>
</feature>
<reference evidence="3 4" key="1">
    <citation type="submission" date="2016-11" db="EMBL/GenBank/DDBJ databases">
        <title>Draft Genome Assembly of Colletotrichum chlorophyti a pathogen of herbaceous plants.</title>
        <authorList>
            <person name="Gan P."/>
            <person name="Narusaka M."/>
            <person name="Tsushima A."/>
            <person name="Narusaka Y."/>
            <person name="Takano Y."/>
            <person name="Shirasu K."/>
        </authorList>
    </citation>
    <scope>NUCLEOTIDE SEQUENCE [LARGE SCALE GENOMIC DNA]</scope>
    <source>
        <strain evidence="3 4">NTL11</strain>
    </source>
</reference>
<dbReference type="Proteomes" id="UP000186583">
    <property type="component" value="Unassembled WGS sequence"/>
</dbReference>
<dbReference type="InterPro" id="IPR011047">
    <property type="entry name" value="Quinoprotein_ADH-like_sf"/>
</dbReference>
<proteinExistence type="predicted"/>
<dbReference type="InterPro" id="IPR001810">
    <property type="entry name" value="F-box_dom"/>
</dbReference>
<gene>
    <name evidence="3" type="ORF">CCHL11_08862</name>
</gene>
<keyword evidence="4" id="KW-1185">Reference proteome</keyword>
<dbReference type="InterPro" id="IPR036047">
    <property type="entry name" value="F-box-like_dom_sf"/>
</dbReference>
<dbReference type="SUPFAM" id="SSF81383">
    <property type="entry name" value="F-box domain"/>
    <property type="match status" value="1"/>
</dbReference>
<dbReference type="PROSITE" id="PS50181">
    <property type="entry name" value="FBOX"/>
    <property type="match status" value="1"/>
</dbReference>
<evidence type="ECO:0000313" key="3">
    <source>
        <dbReference type="EMBL" id="OLN94065.1"/>
    </source>
</evidence>
<feature type="region of interest" description="Disordered" evidence="1">
    <location>
        <begin position="1"/>
        <end position="37"/>
    </location>
</feature>
<feature type="domain" description="F-box" evidence="2">
    <location>
        <begin position="52"/>
        <end position="98"/>
    </location>
</feature>
<evidence type="ECO:0000256" key="1">
    <source>
        <dbReference type="SAM" id="MobiDB-lite"/>
    </source>
</evidence>
<dbReference type="EMBL" id="MPGH01000047">
    <property type="protein sequence ID" value="OLN94065.1"/>
    <property type="molecule type" value="Genomic_DNA"/>
</dbReference>
<dbReference type="SMART" id="SM00256">
    <property type="entry name" value="FBOX"/>
    <property type="match status" value="1"/>
</dbReference>
<dbReference type="SUPFAM" id="SSF50998">
    <property type="entry name" value="Quinoprotein alcohol dehydrogenase-like"/>
    <property type="match status" value="1"/>
</dbReference>